<protein>
    <submittedName>
        <fullName evidence="1">Uncharacterized protein</fullName>
    </submittedName>
</protein>
<evidence type="ECO:0000313" key="1">
    <source>
        <dbReference type="EMBL" id="EGW00753.1"/>
    </source>
</evidence>
<dbReference type="AlphaFoldDB" id="G3H3W1"/>
<name>G3H3W1_CRIGR</name>
<dbReference type="Proteomes" id="UP000001075">
    <property type="component" value="Unassembled WGS sequence"/>
</dbReference>
<sequence>MQMFGRRTPLSCTKITLSSRGAGRLRRKLRRRPQCRGDQVVRETPFGAESCD</sequence>
<evidence type="ECO:0000313" key="2">
    <source>
        <dbReference type="Proteomes" id="UP000001075"/>
    </source>
</evidence>
<organism evidence="1 2">
    <name type="scientific">Cricetulus griseus</name>
    <name type="common">Chinese hamster</name>
    <name type="synonym">Cricetulus barabensis griseus</name>
    <dbReference type="NCBI Taxonomy" id="10029"/>
    <lineage>
        <taxon>Eukaryota</taxon>
        <taxon>Metazoa</taxon>
        <taxon>Chordata</taxon>
        <taxon>Craniata</taxon>
        <taxon>Vertebrata</taxon>
        <taxon>Euteleostomi</taxon>
        <taxon>Mammalia</taxon>
        <taxon>Eutheria</taxon>
        <taxon>Euarchontoglires</taxon>
        <taxon>Glires</taxon>
        <taxon>Rodentia</taxon>
        <taxon>Myomorpha</taxon>
        <taxon>Muroidea</taxon>
        <taxon>Cricetidae</taxon>
        <taxon>Cricetinae</taxon>
        <taxon>Cricetulus</taxon>
    </lineage>
</organism>
<dbReference type="InParanoid" id="G3H3W1"/>
<accession>G3H3W1</accession>
<proteinExistence type="predicted"/>
<gene>
    <name evidence="1" type="ORF">I79_004951</name>
</gene>
<dbReference type="EMBL" id="JH000132">
    <property type="protein sequence ID" value="EGW00753.1"/>
    <property type="molecule type" value="Genomic_DNA"/>
</dbReference>
<reference evidence="2" key="1">
    <citation type="journal article" date="2011" name="Nat. Biotechnol.">
        <title>The genomic sequence of the Chinese hamster ovary (CHO)-K1 cell line.</title>
        <authorList>
            <person name="Xu X."/>
            <person name="Nagarajan H."/>
            <person name="Lewis N.E."/>
            <person name="Pan S."/>
            <person name="Cai Z."/>
            <person name="Liu X."/>
            <person name="Chen W."/>
            <person name="Xie M."/>
            <person name="Wang W."/>
            <person name="Hammond S."/>
            <person name="Andersen M.R."/>
            <person name="Neff N."/>
            <person name="Passarelli B."/>
            <person name="Koh W."/>
            <person name="Fan H.C."/>
            <person name="Wang J."/>
            <person name="Gui Y."/>
            <person name="Lee K.H."/>
            <person name="Betenbaugh M.J."/>
            <person name="Quake S.R."/>
            <person name="Famili I."/>
            <person name="Palsson B.O."/>
            <person name="Wang J."/>
        </authorList>
    </citation>
    <scope>NUCLEOTIDE SEQUENCE [LARGE SCALE GENOMIC DNA]</scope>
    <source>
        <strain evidence="2">CHO K1 cell line</strain>
    </source>
</reference>